<evidence type="ECO:0000313" key="2">
    <source>
        <dbReference type="EMBL" id="SOQ53490.1"/>
    </source>
</evidence>
<evidence type="ECO:0000256" key="1">
    <source>
        <dbReference type="SAM" id="Phobius"/>
    </source>
</evidence>
<sequence length="81" mass="9778">MVSDDAAYDGARLPISNLFTRALKTPRSYDSYNRTHRLLFTRLRQKEGYVFREYVCMYVCIIVWHALQPKRLDGFWLERCR</sequence>
<name>A0A2H1WK84_SPOFR</name>
<accession>A0A2H1WK84</accession>
<feature type="transmembrane region" description="Helical" evidence="1">
    <location>
        <begin position="49"/>
        <end position="67"/>
    </location>
</feature>
<gene>
    <name evidence="2" type="ORF">SFRICE_026385</name>
</gene>
<dbReference type="EMBL" id="ODYU01009221">
    <property type="protein sequence ID" value="SOQ53490.1"/>
    <property type="molecule type" value="Genomic_DNA"/>
</dbReference>
<organism evidence="2">
    <name type="scientific">Spodoptera frugiperda</name>
    <name type="common">Fall armyworm</name>
    <dbReference type="NCBI Taxonomy" id="7108"/>
    <lineage>
        <taxon>Eukaryota</taxon>
        <taxon>Metazoa</taxon>
        <taxon>Ecdysozoa</taxon>
        <taxon>Arthropoda</taxon>
        <taxon>Hexapoda</taxon>
        <taxon>Insecta</taxon>
        <taxon>Pterygota</taxon>
        <taxon>Neoptera</taxon>
        <taxon>Endopterygota</taxon>
        <taxon>Lepidoptera</taxon>
        <taxon>Glossata</taxon>
        <taxon>Ditrysia</taxon>
        <taxon>Noctuoidea</taxon>
        <taxon>Noctuidae</taxon>
        <taxon>Amphipyrinae</taxon>
        <taxon>Spodoptera</taxon>
    </lineage>
</organism>
<dbReference type="AlphaFoldDB" id="A0A2H1WK84"/>
<reference evidence="2" key="1">
    <citation type="submission" date="2016-07" db="EMBL/GenBank/DDBJ databases">
        <authorList>
            <person name="Bretaudeau A."/>
        </authorList>
    </citation>
    <scope>NUCLEOTIDE SEQUENCE</scope>
    <source>
        <strain evidence="2">Rice</strain>
        <tissue evidence="2">Whole body</tissue>
    </source>
</reference>
<keyword evidence="1" id="KW-0812">Transmembrane</keyword>
<keyword evidence="1" id="KW-1133">Transmembrane helix</keyword>
<keyword evidence="1" id="KW-0472">Membrane</keyword>
<protein>
    <submittedName>
        <fullName evidence="2">SFRICE_026385</fullName>
    </submittedName>
</protein>
<proteinExistence type="predicted"/>